<dbReference type="Pfam" id="PF04525">
    <property type="entry name" value="LOR"/>
    <property type="match status" value="1"/>
</dbReference>
<name>A0ABW1SK98_9LACO</name>
<sequence length="167" mass="18745">MRKLYLAQNIWSMRGKFVVSDEQGKPVYRVVGSLFKFAKHFDILNLNGSVAATVTKAPISWLPRFDLTIDGRSVATIQKKWTLFKPRYELSAVGITVIGDFWNMNFELRRGNRLIGQVAKRWFSIGDKYELTVVAEEDDLLVVGLVLAIDYAKRQAAAAASVSASQS</sequence>
<dbReference type="InterPro" id="IPR038595">
    <property type="entry name" value="LOR_sf"/>
</dbReference>
<accession>A0ABW1SK98</accession>
<comment type="caution">
    <text evidence="2">The sequence shown here is derived from an EMBL/GenBank/DDBJ whole genome shotgun (WGS) entry which is preliminary data.</text>
</comment>
<gene>
    <name evidence="2" type="ORF">ACFP1L_07415</name>
</gene>
<evidence type="ECO:0000313" key="2">
    <source>
        <dbReference type="EMBL" id="MFC6201699.1"/>
    </source>
</evidence>
<protein>
    <submittedName>
        <fullName evidence="2">LURP-one-related/scramblase family protein</fullName>
    </submittedName>
</protein>
<dbReference type="Gene3D" id="2.40.160.200">
    <property type="entry name" value="LURP1-related"/>
    <property type="match status" value="1"/>
</dbReference>
<evidence type="ECO:0000313" key="3">
    <source>
        <dbReference type="Proteomes" id="UP001596171"/>
    </source>
</evidence>
<proteinExistence type="inferred from homology"/>
<dbReference type="EMBL" id="JBHSSE010000016">
    <property type="protein sequence ID" value="MFC6201699.1"/>
    <property type="molecule type" value="Genomic_DNA"/>
</dbReference>
<dbReference type="SUPFAM" id="SSF54518">
    <property type="entry name" value="Tubby C-terminal domain-like"/>
    <property type="match status" value="1"/>
</dbReference>
<keyword evidence="3" id="KW-1185">Reference proteome</keyword>
<comment type="similarity">
    <text evidence="1">Belongs to the LOR family.</text>
</comment>
<dbReference type="RefSeq" id="WP_137615316.1">
    <property type="nucleotide sequence ID" value="NZ_BJDI01000002.1"/>
</dbReference>
<dbReference type="Proteomes" id="UP001596171">
    <property type="component" value="Unassembled WGS sequence"/>
</dbReference>
<dbReference type="InterPro" id="IPR025659">
    <property type="entry name" value="Tubby-like_C"/>
</dbReference>
<evidence type="ECO:0000256" key="1">
    <source>
        <dbReference type="ARBA" id="ARBA00005437"/>
    </source>
</evidence>
<organism evidence="2 3">
    <name type="scientific">Lactiplantibacillus nangangensis</name>
    <dbReference type="NCBI Taxonomy" id="2559917"/>
    <lineage>
        <taxon>Bacteria</taxon>
        <taxon>Bacillati</taxon>
        <taxon>Bacillota</taxon>
        <taxon>Bacilli</taxon>
        <taxon>Lactobacillales</taxon>
        <taxon>Lactobacillaceae</taxon>
        <taxon>Lactiplantibacillus</taxon>
    </lineage>
</organism>
<reference evidence="3" key="1">
    <citation type="journal article" date="2019" name="Int. J. Syst. Evol. Microbiol.">
        <title>The Global Catalogue of Microorganisms (GCM) 10K type strain sequencing project: providing services to taxonomists for standard genome sequencing and annotation.</title>
        <authorList>
            <consortium name="The Broad Institute Genomics Platform"/>
            <consortium name="The Broad Institute Genome Sequencing Center for Infectious Disease"/>
            <person name="Wu L."/>
            <person name="Ma J."/>
        </authorList>
    </citation>
    <scope>NUCLEOTIDE SEQUENCE [LARGE SCALE GENOMIC DNA]</scope>
    <source>
        <strain evidence="3">CCM 8930</strain>
    </source>
</reference>
<dbReference type="InterPro" id="IPR007612">
    <property type="entry name" value="LOR"/>
</dbReference>